<accession>A0AA39XG16</accession>
<feature type="region of interest" description="Disordered" evidence="1">
    <location>
        <begin position="26"/>
        <end position="62"/>
    </location>
</feature>
<dbReference type="AlphaFoldDB" id="A0AA39XG16"/>
<name>A0AA39XG16_9PEZI</name>
<proteinExistence type="predicted"/>
<feature type="compositionally biased region" description="Low complexity" evidence="1">
    <location>
        <begin position="28"/>
        <end position="41"/>
    </location>
</feature>
<reference evidence="2" key="1">
    <citation type="submission" date="2023-06" db="EMBL/GenBank/DDBJ databases">
        <title>Genome-scale phylogeny and comparative genomics of the fungal order Sordariales.</title>
        <authorList>
            <consortium name="Lawrence Berkeley National Laboratory"/>
            <person name="Hensen N."/>
            <person name="Bonometti L."/>
            <person name="Westerberg I."/>
            <person name="Brannstrom I.O."/>
            <person name="Guillou S."/>
            <person name="Cros-Aarteil S."/>
            <person name="Calhoun S."/>
            <person name="Haridas S."/>
            <person name="Kuo A."/>
            <person name="Mondo S."/>
            <person name="Pangilinan J."/>
            <person name="Riley R."/>
            <person name="Labutti K."/>
            <person name="Andreopoulos B."/>
            <person name="Lipzen A."/>
            <person name="Chen C."/>
            <person name="Yanf M."/>
            <person name="Daum C."/>
            <person name="Ng V."/>
            <person name="Clum A."/>
            <person name="Steindorff A."/>
            <person name="Ohm R."/>
            <person name="Martin F."/>
            <person name="Silar P."/>
            <person name="Natvig D."/>
            <person name="Lalanne C."/>
            <person name="Gautier V."/>
            <person name="Ament-Velasquez S.L."/>
            <person name="Kruys A."/>
            <person name="Hutchinson M.I."/>
            <person name="Powell A.J."/>
            <person name="Barry K."/>
            <person name="Miller A.N."/>
            <person name="Grigoriev I.V."/>
            <person name="Debuchy R."/>
            <person name="Gladieux P."/>
            <person name="Thoren M.H."/>
            <person name="Johannesson H."/>
        </authorList>
    </citation>
    <scope>NUCLEOTIDE SEQUENCE</scope>
    <source>
        <strain evidence="2">CBS 606.72</strain>
    </source>
</reference>
<organism evidence="2 3">
    <name type="scientific">Immersiella caudata</name>
    <dbReference type="NCBI Taxonomy" id="314043"/>
    <lineage>
        <taxon>Eukaryota</taxon>
        <taxon>Fungi</taxon>
        <taxon>Dikarya</taxon>
        <taxon>Ascomycota</taxon>
        <taxon>Pezizomycotina</taxon>
        <taxon>Sordariomycetes</taxon>
        <taxon>Sordariomycetidae</taxon>
        <taxon>Sordariales</taxon>
        <taxon>Lasiosphaeriaceae</taxon>
        <taxon>Immersiella</taxon>
    </lineage>
</organism>
<keyword evidence="3" id="KW-1185">Reference proteome</keyword>
<protein>
    <submittedName>
        <fullName evidence="2">Uncharacterized protein</fullName>
    </submittedName>
</protein>
<evidence type="ECO:0000256" key="1">
    <source>
        <dbReference type="SAM" id="MobiDB-lite"/>
    </source>
</evidence>
<feature type="compositionally biased region" description="Basic and acidic residues" evidence="1">
    <location>
        <begin position="43"/>
        <end position="58"/>
    </location>
</feature>
<dbReference type="EMBL" id="JAULSU010000001">
    <property type="protein sequence ID" value="KAK0633313.1"/>
    <property type="molecule type" value="Genomic_DNA"/>
</dbReference>
<dbReference type="Proteomes" id="UP001175000">
    <property type="component" value="Unassembled WGS sequence"/>
</dbReference>
<sequence>MMLTTLKGRRSWLVVALCPRSPTHAVPVVGSSSSTRNNTGSVPRKEVSDHPQPHDRRGIVSSSIVPPDDAVAVQISCCARGAIVASLYRLLLGRTGNLLARQVHGSWVMSTQTAPEAGRTTLVTRQDPTI</sequence>
<evidence type="ECO:0000313" key="2">
    <source>
        <dbReference type="EMBL" id="KAK0633313.1"/>
    </source>
</evidence>
<evidence type="ECO:0000313" key="3">
    <source>
        <dbReference type="Proteomes" id="UP001175000"/>
    </source>
</evidence>
<comment type="caution">
    <text evidence="2">The sequence shown here is derived from an EMBL/GenBank/DDBJ whole genome shotgun (WGS) entry which is preliminary data.</text>
</comment>
<gene>
    <name evidence="2" type="ORF">B0T14DRAFT_62560</name>
</gene>